<evidence type="ECO:0000256" key="3">
    <source>
        <dbReference type="ARBA" id="ARBA00022475"/>
    </source>
</evidence>
<keyword evidence="5" id="KW-0812">Transmembrane</keyword>
<dbReference type="AlphaFoldDB" id="A0A6A6KCK5"/>
<dbReference type="GO" id="GO:0005886">
    <property type="term" value="C:plasma membrane"/>
    <property type="evidence" value="ECO:0007669"/>
    <property type="project" value="UniProtKB-SubCell"/>
</dbReference>
<keyword evidence="3" id="KW-1003">Cell membrane</keyword>
<sequence length="432" mass="47913">MVRLLSIGKARFFVVGCECGYGKEESLLPIFVCASFYLFYEVVALEANRFSANSSDFDVLCIETERKALLKSKEGLKDPSGRLSSWVGEDCCGWSGVGCSTQTGHVIKLELSSLSGKYLNLGDVDLSLASTTCLRAVNMLPSLSQLYLHHRNLLNLPSDLPTANFSSVQVLNLQNNNLNTSIPQWLFNVTNLMELNLMNCQIKGSIVGNGWRRLCNLQVLDLSYNELSGSIPSSIGKLSFLESLYLPENRMDGIIPDNIGQLSNLVSLDLSRNSWKGVLSETHFLGLNKLQSFLVSSMRMSLAINLSNEWMPPFNLNNIEITNCDVGSTFPLWLKTQTSLSFLVLKNASLSGKIPDWLWRLSPQLISLDLSSNQFGGEVPSSLEFGSGAWIDLSSNYLEGSLPIWSNVRDLKFDSNMFSGPIPVKLCRECHY</sequence>
<keyword evidence="8" id="KW-1133">Transmembrane helix</keyword>
<dbReference type="Pfam" id="PF08263">
    <property type="entry name" value="LRRNT_2"/>
    <property type="match status" value="1"/>
</dbReference>
<evidence type="ECO:0000256" key="10">
    <source>
        <dbReference type="ARBA" id="ARBA00023170"/>
    </source>
</evidence>
<dbReference type="InterPro" id="IPR001611">
    <property type="entry name" value="Leu-rich_rpt"/>
</dbReference>
<protein>
    <recommendedName>
        <fullName evidence="12">Leucine-rich repeat-containing N-terminal plant-type domain-containing protein</fullName>
    </recommendedName>
</protein>
<keyword evidence="9" id="KW-0472">Membrane</keyword>
<dbReference type="FunFam" id="3.80.10.10:FF:000383">
    <property type="entry name" value="Leucine-rich repeat receptor protein kinase EMS1"/>
    <property type="match status" value="1"/>
</dbReference>
<dbReference type="InterPro" id="IPR046956">
    <property type="entry name" value="RLP23-like"/>
</dbReference>
<dbReference type="Proteomes" id="UP000467840">
    <property type="component" value="Chromosome 3"/>
</dbReference>
<comment type="caution">
    <text evidence="13">The sequence shown here is derived from an EMBL/GenBank/DDBJ whole genome shotgun (WGS) entry which is preliminary data.</text>
</comment>
<dbReference type="SUPFAM" id="SSF52058">
    <property type="entry name" value="L domain-like"/>
    <property type="match status" value="1"/>
</dbReference>
<evidence type="ECO:0000256" key="2">
    <source>
        <dbReference type="ARBA" id="ARBA00009592"/>
    </source>
</evidence>
<accession>A0A6A6KCK5</accession>
<name>A0A6A6KCK5_HEVBR</name>
<evidence type="ECO:0000256" key="7">
    <source>
        <dbReference type="ARBA" id="ARBA00022737"/>
    </source>
</evidence>
<feature type="domain" description="Leucine-rich repeat-containing N-terminal plant-type" evidence="12">
    <location>
        <begin position="63"/>
        <end position="100"/>
    </location>
</feature>
<dbReference type="PANTHER" id="PTHR48063">
    <property type="entry name" value="LRR RECEPTOR-LIKE KINASE"/>
    <property type="match status" value="1"/>
</dbReference>
<evidence type="ECO:0000256" key="9">
    <source>
        <dbReference type="ARBA" id="ARBA00023136"/>
    </source>
</evidence>
<reference evidence="13 14" key="1">
    <citation type="journal article" date="2020" name="Mol. Plant">
        <title>The Chromosome-Based Rubber Tree Genome Provides New Insights into Spurge Genome Evolution and Rubber Biosynthesis.</title>
        <authorList>
            <person name="Liu J."/>
            <person name="Shi C."/>
            <person name="Shi C.C."/>
            <person name="Li W."/>
            <person name="Zhang Q.J."/>
            <person name="Zhang Y."/>
            <person name="Li K."/>
            <person name="Lu H.F."/>
            <person name="Shi C."/>
            <person name="Zhu S.T."/>
            <person name="Xiao Z.Y."/>
            <person name="Nan H."/>
            <person name="Yue Y."/>
            <person name="Zhu X.G."/>
            <person name="Wu Y."/>
            <person name="Hong X.N."/>
            <person name="Fan G.Y."/>
            <person name="Tong Y."/>
            <person name="Zhang D."/>
            <person name="Mao C.L."/>
            <person name="Liu Y.L."/>
            <person name="Hao S.J."/>
            <person name="Liu W.Q."/>
            <person name="Lv M.Q."/>
            <person name="Zhang H.B."/>
            <person name="Liu Y."/>
            <person name="Hu-Tang G.R."/>
            <person name="Wang J.P."/>
            <person name="Wang J.H."/>
            <person name="Sun Y.H."/>
            <person name="Ni S.B."/>
            <person name="Chen W.B."/>
            <person name="Zhang X.C."/>
            <person name="Jiao Y.N."/>
            <person name="Eichler E.E."/>
            <person name="Li G.H."/>
            <person name="Liu X."/>
            <person name="Gao L.Z."/>
        </authorList>
    </citation>
    <scope>NUCLEOTIDE SEQUENCE [LARGE SCALE GENOMIC DNA]</scope>
    <source>
        <strain evidence="14">cv. GT1</strain>
        <tissue evidence="13">Leaf</tissue>
    </source>
</reference>
<dbReference type="PANTHER" id="PTHR48063:SF29">
    <property type="entry name" value="LRR RECEPTOR-LIKE KINASE FAMILY PROTEIN"/>
    <property type="match status" value="1"/>
</dbReference>
<dbReference type="InterPro" id="IPR032675">
    <property type="entry name" value="LRR_dom_sf"/>
</dbReference>
<proteinExistence type="inferred from homology"/>
<dbReference type="EMBL" id="JAAGAX010000017">
    <property type="protein sequence ID" value="KAF2286507.1"/>
    <property type="molecule type" value="Genomic_DNA"/>
</dbReference>
<evidence type="ECO:0000256" key="8">
    <source>
        <dbReference type="ARBA" id="ARBA00022989"/>
    </source>
</evidence>
<keyword evidence="11" id="KW-0325">Glycoprotein</keyword>
<evidence type="ECO:0000313" key="14">
    <source>
        <dbReference type="Proteomes" id="UP000467840"/>
    </source>
</evidence>
<dbReference type="InterPro" id="IPR003591">
    <property type="entry name" value="Leu-rich_rpt_typical-subtyp"/>
</dbReference>
<keyword evidence="14" id="KW-1185">Reference proteome</keyword>
<organism evidence="13 14">
    <name type="scientific">Hevea brasiliensis</name>
    <name type="common">Para rubber tree</name>
    <name type="synonym">Siphonia brasiliensis</name>
    <dbReference type="NCBI Taxonomy" id="3981"/>
    <lineage>
        <taxon>Eukaryota</taxon>
        <taxon>Viridiplantae</taxon>
        <taxon>Streptophyta</taxon>
        <taxon>Embryophyta</taxon>
        <taxon>Tracheophyta</taxon>
        <taxon>Spermatophyta</taxon>
        <taxon>Magnoliopsida</taxon>
        <taxon>eudicotyledons</taxon>
        <taxon>Gunneridae</taxon>
        <taxon>Pentapetalae</taxon>
        <taxon>rosids</taxon>
        <taxon>fabids</taxon>
        <taxon>Malpighiales</taxon>
        <taxon>Euphorbiaceae</taxon>
        <taxon>Crotonoideae</taxon>
        <taxon>Micrandreae</taxon>
        <taxon>Hevea</taxon>
    </lineage>
</organism>
<dbReference type="PROSITE" id="PS51450">
    <property type="entry name" value="LRR"/>
    <property type="match status" value="1"/>
</dbReference>
<dbReference type="Gene3D" id="3.80.10.10">
    <property type="entry name" value="Ribonuclease Inhibitor"/>
    <property type="match status" value="3"/>
</dbReference>
<keyword evidence="4" id="KW-0433">Leucine-rich repeat</keyword>
<gene>
    <name evidence="13" type="ORF">GH714_017442</name>
</gene>
<evidence type="ECO:0000259" key="12">
    <source>
        <dbReference type="Pfam" id="PF08263"/>
    </source>
</evidence>
<evidence type="ECO:0000256" key="6">
    <source>
        <dbReference type="ARBA" id="ARBA00022729"/>
    </source>
</evidence>
<keyword evidence="10" id="KW-0675">Receptor</keyword>
<evidence type="ECO:0000256" key="4">
    <source>
        <dbReference type="ARBA" id="ARBA00022614"/>
    </source>
</evidence>
<evidence type="ECO:0000256" key="5">
    <source>
        <dbReference type="ARBA" id="ARBA00022692"/>
    </source>
</evidence>
<evidence type="ECO:0000256" key="11">
    <source>
        <dbReference type="ARBA" id="ARBA00023180"/>
    </source>
</evidence>
<keyword evidence="6" id="KW-0732">Signal</keyword>
<dbReference type="InterPro" id="IPR013210">
    <property type="entry name" value="LRR_N_plant-typ"/>
</dbReference>
<evidence type="ECO:0000313" key="13">
    <source>
        <dbReference type="EMBL" id="KAF2286507.1"/>
    </source>
</evidence>
<evidence type="ECO:0000256" key="1">
    <source>
        <dbReference type="ARBA" id="ARBA00004251"/>
    </source>
</evidence>
<keyword evidence="7" id="KW-0677">Repeat</keyword>
<dbReference type="Pfam" id="PF00560">
    <property type="entry name" value="LRR_1"/>
    <property type="match status" value="3"/>
</dbReference>
<comment type="similarity">
    <text evidence="2">Belongs to the RLP family.</text>
</comment>
<comment type="subcellular location">
    <subcellularLocation>
        <location evidence="1">Cell membrane</location>
        <topology evidence="1">Single-pass type I membrane protein</topology>
    </subcellularLocation>
</comment>
<dbReference type="SMART" id="SM00369">
    <property type="entry name" value="LRR_TYP"/>
    <property type="match status" value="3"/>
</dbReference>